<evidence type="ECO:0000313" key="2">
    <source>
        <dbReference type="Proteomes" id="UP001144323"/>
    </source>
</evidence>
<evidence type="ECO:0000313" key="1">
    <source>
        <dbReference type="EMBL" id="GLI94412.1"/>
    </source>
</evidence>
<protein>
    <submittedName>
        <fullName evidence="1">Uncharacterized protein</fullName>
    </submittedName>
</protein>
<sequence>MLPVVRFQVWKRARDAVCTQFDDRSLGLVELVLAYYYPTAARDRYISGPLRQTRSNIEGAIRGKT</sequence>
<comment type="caution">
    <text evidence="1">The sequence shown here is derived from an EMBL/GenBank/DDBJ whole genome shotgun (WGS) entry which is preliminary data.</text>
</comment>
<reference evidence="1" key="1">
    <citation type="journal article" date="2023" name="Int. J. Syst. Evol. Microbiol.">
        <title>Methylocystis iwaonis sp. nov., a type II methane-oxidizing bacterium from surface soil of a rice paddy field in Japan, and emended description of the genus Methylocystis (ex Whittenbury et al. 1970) Bowman et al. 1993.</title>
        <authorList>
            <person name="Kaise H."/>
            <person name="Sawadogo J.B."/>
            <person name="Alam M.S."/>
            <person name="Ueno C."/>
            <person name="Dianou D."/>
            <person name="Shinjo R."/>
            <person name="Asakawa S."/>
        </authorList>
    </citation>
    <scope>NUCLEOTIDE SEQUENCE</scope>
    <source>
        <strain evidence="1">LMG27198</strain>
    </source>
</reference>
<dbReference type="AlphaFoldDB" id="A0A9W6GWQ0"/>
<dbReference type="EMBL" id="BSEC01000001">
    <property type="protein sequence ID" value="GLI94412.1"/>
    <property type="molecule type" value="Genomic_DNA"/>
</dbReference>
<name>A0A9W6GWQ0_9HYPH</name>
<dbReference type="Proteomes" id="UP001144323">
    <property type="component" value="Unassembled WGS sequence"/>
</dbReference>
<organism evidence="1 2">
    <name type="scientific">Methylocystis echinoides</name>
    <dbReference type="NCBI Taxonomy" id="29468"/>
    <lineage>
        <taxon>Bacteria</taxon>
        <taxon>Pseudomonadati</taxon>
        <taxon>Pseudomonadota</taxon>
        <taxon>Alphaproteobacteria</taxon>
        <taxon>Hyphomicrobiales</taxon>
        <taxon>Methylocystaceae</taxon>
        <taxon>Methylocystis</taxon>
    </lineage>
</organism>
<keyword evidence="2" id="KW-1185">Reference proteome</keyword>
<proteinExistence type="predicted"/>
<accession>A0A9W6GWQ0</accession>
<gene>
    <name evidence="1" type="ORF">LMG27198_34040</name>
</gene>